<accession>A0A939BBG9</accession>
<evidence type="ECO:0000256" key="6">
    <source>
        <dbReference type="ARBA" id="ARBA00023136"/>
    </source>
</evidence>
<gene>
    <name evidence="9" type="ORF">H6A13_04520</name>
</gene>
<evidence type="ECO:0000256" key="1">
    <source>
        <dbReference type="ARBA" id="ARBA00004651"/>
    </source>
</evidence>
<evidence type="ECO:0000313" key="10">
    <source>
        <dbReference type="Proteomes" id="UP000713880"/>
    </source>
</evidence>
<dbReference type="RefSeq" id="WP_204908424.1">
    <property type="nucleotide sequence ID" value="NZ_JACJLV010000010.1"/>
</dbReference>
<feature type="transmembrane region" description="Helical" evidence="7">
    <location>
        <begin position="253"/>
        <end position="275"/>
    </location>
</feature>
<dbReference type="PANTHER" id="PTHR30193:SF37">
    <property type="entry name" value="INNER MEMBRANE ABC TRANSPORTER PERMEASE PROTEIN YCJO"/>
    <property type="match status" value="1"/>
</dbReference>
<evidence type="ECO:0000256" key="7">
    <source>
        <dbReference type="RuleBase" id="RU363032"/>
    </source>
</evidence>
<dbReference type="PROSITE" id="PS50928">
    <property type="entry name" value="ABC_TM1"/>
    <property type="match status" value="1"/>
</dbReference>
<dbReference type="EMBL" id="JACJLV010000010">
    <property type="protein sequence ID" value="MBM6826375.1"/>
    <property type="molecule type" value="Genomic_DNA"/>
</dbReference>
<keyword evidence="5 7" id="KW-1133">Transmembrane helix</keyword>
<keyword evidence="4 7" id="KW-0812">Transmembrane</keyword>
<proteinExistence type="inferred from homology"/>
<dbReference type="Proteomes" id="UP000713880">
    <property type="component" value="Unassembled WGS sequence"/>
</dbReference>
<reference evidence="9" key="1">
    <citation type="submission" date="2020-08" db="EMBL/GenBank/DDBJ databases">
        <authorList>
            <person name="Cejkova D."/>
            <person name="Kubasova T."/>
            <person name="Jahodarova E."/>
            <person name="Rychlik I."/>
        </authorList>
    </citation>
    <scope>NUCLEOTIDE SEQUENCE</scope>
    <source>
        <strain evidence="9">An420c</strain>
    </source>
</reference>
<evidence type="ECO:0000259" key="8">
    <source>
        <dbReference type="PROSITE" id="PS50928"/>
    </source>
</evidence>
<comment type="caution">
    <text evidence="9">The sequence shown here is derived from an EMBL/GenBank/DDBJ whole genome shotgun (WGS) entry which is preliminary data.</text>
</comment>
<dbReference type="Gene3D" id="1.10.3720.10">
    <property type="entry name" value="MetI-like"/>
    <property type="match status" value="1"/>
</dbReference>
<comment type="similarity">
    <text evidence="7">Belongs to the binding-protein-dependent transport system permease family.</text>
</comment>
<dbReference type="InterPro" id="IPR000515">
    <property type="entry name" value="MetI-like"/>
</dbReference>
<reference evidence="9" key="2">
    <citation type="journal article" date="2021" name="Sci. Rep.">
        <title>The distribution of antibiotic resistance genes in chicken gut microbiota commensals.</title>
        <authorList>
            <person name="Juricova H."/>
            <person name="Matiasovicova J."/>
            <person name="Kubasova T."/>
            <person name="Cejkova D."/>
            <person name="Rychlik I."/>
        </authorList>
    </citation>
    <scope>NUCLEOTIDE SEQUENCE</scope>
    <source>
        <strain evidence="9">An420c</strain>
    </source>
</reference>
<dbReference type="PANTHER" id="PTHR30193">
    <property type="entry name" value="ABC TRANSPORTER PERMEASE PROTEIN"/>
    <property type="match status" value="1"/>
</dbReference>
<evidence type="ECO:0000256" key="4">
    <source>
        <dbReference type="ARBA" id="ARBA00022692"/>
    </source>
</evidence>
<dbReference type="InterPro" id="IPR035906">
    <property type="entry name" value="MetI-like_sf"/>
</dbReference>
<feature type="domain" description="ABC transmembrane type-1" evidence="8">
    <location>
        <begin position="62"/>
        <end position="271"/>
    </location>
</feature>
<evidence type="ECO:0000256" key="3">
    <source>
        <dbReference type="ARBA" id="ARBA00022475"/>
    </source>
</evidence>
<dbReference type="InterPro" id="IPR051393">
    <property type="entry name" value="ABC_transporter_permease"/>
</dbReference>
<sequence>MKKRNNGFLLASPALLGFLVFYFAPFLITCWYSVSFGIGKREFVGLVNYQELFENEMFLLAVKNTCRYMLVTVPVTLGAAVGLSVVLRHVARGVTFLRLSFLYPMIMPIASIVLAVQFFCGDSGFLNRMLTLTGMQGTDWLHTSAAFWILCILYFWRFIGYYVLIYFAKLQMIPGEYYEYAALYGAGEWQKFRFITWPLLIPAVLFTLVLSVMNAFRCYREAFLLGGNYPDDSIYLLQHFMNNNIRNLNYQKISAAAVSILAMLLLVSAAGYAVYRLVKRRRAYG</sequence>
<dbReference type="AlphaFoldDB" id="A0A939BBG9"/>
<feature type="transmembrane region" description="Helical" evidence="7">
    <location>
        <begin position="7"/>
        <end position="34"/>
    </location>
</feature>
<keyword evidence="6 7" id="KW-0472">Membrane</keyword>
<feature type="transmembrane region" description="Helical" evidence="7">
    <location>
        <begin position="145"/>
        <end position="168"/>
    </location>
</feature>
<keyword evidence="2 7" id="KW-0813">Transport</keyword>
<dbReference type="GO" id="GO:0055085">
    <property type="term" value="P:transmembrane transport"/>
    <property type="evidence" value="ECO:0007669"/>
    <property type="project" value="InterPro"/>
</dbReference>
<dbReference type="GO" id="GO:0005886">
    <property type="term" value="C:plasma membrane"/>
    <property type="evidence" value="ECO:0007669"/>
    <property type="project" value="UniProtKB-SubCell"/>
</dbReference>
<feature type="transmembrane region" description="Helical" evidence="7">
    <location>
        <begin position="194"/>
        <end position="216"/>
    </location>
</feature>
<evidence type="ECO:0000256" key="2">
    <source>
        <dbReference type="ARBA" id="ARBA00022448"/>
    </source>
</evidence>
<comment type="subcellular location">
    <subcellularLocation>
        <location evidence="1 7">Cell membrane</location>
        <topology evidence="1 7">Multi-pass membrane protein</topology>
    </subcellularLocation>
</comment>
<feature type="transmembrane region" description="Helical" evidence="7">
    <location>
        <begin position="99"/>
        <end position="119"/>
    </location>
</feature>
<feature type="transmembrane region" description="Helical" evidence="7">
    <location>
        <begin position="68"/>
        <end position="87"/>
    </location>
</feature>
<organism evidence="9 10">
    <name type="scientific">Mordavella massiliensis</name>
    <dbReference type="NCBI Taxonomy" id="1871024"/>
    <lineage>
        <taxon>Bacteria</taxon>
        <taxon>Bacillati</taxon>
        <taxon>Bacillota</taxon>
        <taxon>Clostridia</taxon>
        <taxon>Eubacteriales</taxon>
        <taxon>Clostridiaceae</taxon>
        <taxon>Mordavella</taxon>
    </lineage>
</organism>
<keyword evidence="10" id="KW-1185">Reference proteome</keyword>
<dbReference type="CDD" id="cd06261">
    <property type="entry name" value="TM_PBP2"/>
    <property type="match status" value="1"/>
</dbReference>
<evidence type="ECO:0000313" key="9">
    <source>
        <dbReference type="EMBL" id="MBM6826375.1"/>
    </source>
</evidence>
<keyword evidence="3" id="KW-1003">Cell membrane</keyword>
<dbReference type="SUPFAM" id="SSF161098">
    <property type="entry name" value="MetI-like"/>
    <property type="match status" value="1"/>
</dbReference>
<name>A0A939BBG9_9CLOT</name>
<protein>
    <submittedName>
        <fullName evidence="9">Sugar ABC transporter permease</fullName>
    </submittedName>
</protein>
<dbReference type="Pfam" id="PF00528">
    <property type="entry name" value="BPD_transp_1"/>
    <property type="match status" value="1"/>
</dbReference>
<evidence type="ECO:0000256" key="5">
    <source>
        <dbReference type="ARBA" id="ARBA00022989"/>
    </source>
</evidence>